<dbReference type="InterPro" id="IPR050090">
    <property type="entry name" value="Tyrosine_recombinase_XerCD"/>
</dbReference>
<dbReference type="Proteomes" id="UP000825258">
    <property type="component" value="Chromosome"/>
</dbReference>
<dbReference type="SUPFAM" id="SSF56349">
    <property type="entry name" value="DNA breaking-rejoining enzymes"/>
    <property type="match status" value="1"/>
</dbReference>
<name>A0ABN6I1X0_9FLAO</name>
<dbReference type="Gene3D" id="1.10.443.10">
    <property type="entry name" value="Intergrase catalytic core"/>
    <property type="match status" value="1"/>
</dbReference>
<evidence type="ECO:0000256" key="1">
    <source>
        <dbReference type="ARBA" id="ARBA00008857"/>
    </source>
</evidence>
<accession>A0ABN6I1X0</accession>
<dbReference type="Gene3D" id="1.10.150.130">
    <property type="match status" value="1"/>
</dbReference>
<reference evidence="5 6" key="1">
    <citation type="submission" date="2021-06" db="EMBL/GenBank/DDBJ databases">
        <title>Whole genome sequences of Flavobacterium sp. KK2020170 and assembly.</title>
        <authorList>
            <person name="Kitahara K."/>
            <person name="Miyoshi S."/>
            <person name="Uesaka K."/>
        </authorList>
    </citation>
    <scope>NUCLEOTIDE SEQUENCE [LARGE SCALE GENOMIC DNA]</scope>
    <source>
        <strain evidence="5 6">KK2020170</strain>
    </source>
</reference>
<comment type="similarity">
    <text evidence="1">Belongs to the 'phage' integrase family.</text>
</comment>
<feature type="domain" description="Tyr recombinase" evidence="4">
    <location>
        <begin position="211"/>
        <end position="401"/>
    </location>
</feature>
<sequence>MKLKLPKNSLAGIKVYCNKCKKDNPKCKHHEFQSFRFRLHVAGSKSKVKTKVLNSKNYDEALAEAIEFKNLMIKNDFQTIKTDVEISNEYSVVDAILKYNQFLNGDHRFKHLQKNVSVGHRTECIRFCEYFANTLKKNYGISTKRINTVNQLDVANFYEWAENHYAPKTFNKCMGGLKSFFEFLIDIEGIEMKNPFKTYVAKPIIKGNAQTITKKEFEKIINSIELVSPNKVYKNGVKKNMYYPFLGNAFKLFLLTGGRREEVVDLKWNNIHTGINGVKLFIIKNLKVERSNKSKNLSIQERFKYIPINEDLFDLLKEMGYEEFKNSNNFILYPERKMTSKTIMDKLSKSFTHYKEQSNIEGDVSLKNLRKTYLSWVNSVMMKDTKILSNHSSDEILKDYYLDPTIMTAVEKAALEVKIFGT</sequence>
<evidence type="ECO:0000256" key="2">
    <source>
        <dbReference type="ARBA" id="ARBA00023125"/>
    </source>
</evidence>
<evidence type="ECO:0000313" key="6">
    <source>
        <dbReference type="Proteomes" id="UP000825258"/>
    </source>
</evidence>
<evidence type="ECO:0000256" key="3">
    <source>
        <dbReference type="ARBA" id="ARBA00023172"/>
    </source>
</evidence>
<dbReference type="PANTHER" id="PTHR30349:SF41">
    <property type="entry name" value="INTEGRASE_RECOMBINASE PROTEIN MJ0367-RELATED"/>
    <property type="match status" value="1"/>
</dbReference>
<evidence type="ECO:0000259" key="4">
    <source>
        <dbReference type="Pfam" id="PF00589"/>
    </source>
</evidence>
<dbReference type="RefSeq" id="WP_221258748.1">
    <property type="nucleotide sequence ID" value="NZ_AP024749.1"/>
</dbReference>
<dbReference type="InterPro" id="IPR002104">
    <property type="entry name" value="Integrase_catalytic"/>
</dbReference>
<dbReference type="PANTHER" id="PTHR30349">
    <property type="entry name" value="PHAGE INTEGRASE-RELATED"/>
    <property type="match status" value="1"/>
</dbReference>
<dbReference type="InterPro" id="IPR013762">
    <property type="entry name" value="Integrase-like_cat_sf"/>
</dbReference>
<dbReference type="InterPro" id="IPR011010">
    <property type="entry name" value="DNA_brk_join_enz"/>
</dbReference>
<evidence type="ECO:0000313" key="5">
    <source>
        <dbReference type="EMBL" id="BCY29682.1"/>
    </source>
</evidence>
<organism evidence="5 6">
    <name type="scientific">Flavobacterium okayamense</name>
    <dbReference type="NCBI Taxonomy" id="2830782"/>
    <lineage>
        <taxon>Bacteria</taxon>
        <taxon>Pseudomonadati</taxon>
        <taxon>Bacteroidota</taxon>
        <taxon>Flavobacteriia</taxon>
        <taxon>Flavobacteriales</taxon>
        <taxon>Flavobacteriaceae</taxon>
        <taxon>Flavobacterium</taxon>
    </lineage>
</organism>
<dbReference type="EMBL" id="AP024749">
    <property type="protein sequence ID" value="BCY29682.1"/>
    <property type="molecule type" value="Genomic_DNA"/>
</dbReference>
<keyword evidence="2" id="KW-0238">DNA-binding</keyword>
<dbReference type="InterPro" id="IPR010998">
    <property type="entry name" value="Integrase_recombinase_N"/>
</dbReference>
<keyword evidence="6" id="KW-1185">Reference proteome</keyword>
<keyword evidence="3" id="KW-0233">DNA recombination</keyword>
<protein>
    <recommendedName>
        <fullName evidence="4">Tyr recombinase domain-containing protein</fullName>
    </recommendedName>
</protein>
<proteinExistence type="inferred from homology"/>
<dbReference type="Pfam" id="PF00589">
    <property type="entry name" value="Phage_integrase"/>
    <property type="match status" value="1"/>
</dbReference>
<gene>
    <name evidence="5" type="ORF">KK2020170_25500</name>
</gene>